<proteinExistence type="predicted"/>
<feature type="domain" description="Fluoroacetyl-CoA-specific thioesterase-like" evidence="3">
    <location>
        <begin position="11"/>
        <end position="112"/>
    </location>
</feature>
<evidence type="ECO:0000259" key="3">
    <source>
        <dbReference type="Pfam" id="PF22636"/>
    </source>
</evidence>
<name>A0A1U7NQU4_9FIRM</name>
<evidence type="ECO:0000256" key="1">
    <source>
        <dbReference type="PIRSR" id="PIRSR014972-1"/>
    </source>
</evidence>
<dbReference type="InterPro" id="IPR025540">
    <property type="entry name" value="FlK"/>
</dbReference>
<evidence type="ECO:0000313" key="5">
    <source>
        <dbReference type="Proteomes" id="UP000186705"/>
    </source>
</evidence>
<dbReference type="Proteomes" id="UP000186705">
    <property type="component" value="Unassembled WGS sequence"/>
</dbReference>
<dbReference type="AlphaFoldDB" id="A0A1U7NQU4"/>
<dbReference type="Gene3D" id="3.10.129.10">
    <property type="entry name" value="Hotdog Thioesterase"/>
    <property type="match status" value="1"/>
</dbReference>
<feature type="binding site" evidence="2">
    <location>
        <position position="55"/>
    </location>
    <ligand>
        <name>CoA</name>
        <dbReference type="ChEBI" id="CHEBI:57287"/>
    </ligand>
</feature>
<keyword evidence="4" id="KW-0012">Acyltransferase</keyword>
<comment type="caution">
    <text evidence="4">The sequence shown here is derived from an EMBL/GenBank/DDBJ whole genome shotgun (WGS) entry which is preliminary data.</text>
</comment>
<dbReference type="PANTHER" id="PTHR36934:SF1">
    <property type="entry name" value="THIOESTERASE DOMAIN-CONTAINING PROTEIN"/>
    <property type="match status" value="1"/>
</dbReference>
<dbReference type="EMBL" id="MPKA01000021">
    <property type="protein sequence ID" value="OLU47980.1"/>
    <property type="molecule type" value="Genomic_DNA"/>
</dbReference>
<evidence type="ECO:0000313" key="4">
    <source>
        <dbReference type="EMBL" id="OLU47980.1"/>
    </source>
</evidence>
<dbReference type="PIRSF" id="PIRSF014972">
    <property type="entry name" value="FlK"/>
    <property type="match status" value="1"/>
</dbReference>
<dbReference type="PANTHER" id="PTHR36934">
    <property type="entry name" value="BLR0278 PROTEIN"/>
    <property type="match status" value="1"/>
</dbReference>
<protein>
    <submittedName>
        <fullName evidence="4">Dihydrolipoamide acyltransferase</fullName>
    </submittedName>
</protein>
<gene>
    <name evidence="4" type="ORF">BO225_00425</name>
</gene>
<feature type="active site" evidence="1">
    <location>
        <position position="30"/>
    </location>
</feature>
<evidence type="ECO:0000256" key="2">
    <source>
        <dbReference type="PIRSR" id="PIRSR014972-2"/>
    </source>
</evidence>
<feature type="binding site" evidence="2">
    <location>
        <position position="106"/>
    </location>
    <ligand>
        <name>substrate</name>
    </ligand>
</feature>
<feature type="binding site" evidence="2">
    <location>
        <position position="55"/>
    </location>
    <ligand>
        <name>substrate</name>
    </ligand>
</feature>
<dbReference type="InterPro" id="IPR029069">
    <property type="entry name" value="HotDog_dom_sf"/>
</dbReference>
<keyword evidence="4" id="KW-0808">Transferase</keyword>
<organism evidence="4 5">
    <name type="scientific">Dubosiella newyorkensis</name>
    <dbReference type="NCBI Taxonomy" id="1862672"/>
    <lineage>
        <taxon>Bacteria</taxon>
        <taxon>Bacillati</taxon>
        <taxon>Bacillota</taxon>
        <taxon>Erysipelotrichia</taxon>
        <taxon>Erysipelotrichales</taxon>
        <taxon>Erysipelotrichaceae</taxon>
        <taxon>Dubosiella</taxon>
    </lineage>
</organism>
<dbReference type="Pfam" id="PF22636">
    <property type="entry name" value="FlK"/>
    <property type="match status" value="1"/>
</dbReference>
<keyword evidence="5" id="KW-1185">Reference proteome</keyword>
<feature type="active site" evidence="1">
    <location>
        <position position="62"/>
    </location>
</feature>
<dbReference type="SUPFAM" id="SSF54637">
    <property type="entry name" value="Thioesterase/thiol ester dehydrase-isomerase"/>
    <property type="match status" value="1"/>
</dbReference>
<feature type="active site" evidence="1">
    <location>
        <position position="38"/>
    </location>
</feature>
<dbReference type="InterPro" id="IPR054485">
    <property type="entry name" value="FlK-like_dom"/>
</dbReference>
<accession>A0A1U7NQU4</accession>
<sequence length="123" mass="13631">MNTKVDIERTVKESGMASTMHSGSLEVLATPQMIAWMEEASCLCLNLDKDVTSVGVKINVKHLKASPLGAVIKIRSTITKVDGKKIHFYVQAFQGDDLIGEGEHVRVIVNAEKFVNKTYHFNQ</sequence>
<dbReference type="GO" id="GO:0016746">
    <property type="term" value="F:acyltransferase activity"/>
    <property type="evidence" value="ECO:0007669"/>
    <property type="project" value="UniProtKB-KW"/>
</dbReference>
<reference evidence="4 5" key="1">
    <citation type="submission" date="2016-11" db="EMBL/GenBank/DDBJ databases">
        <title>Description of two novel members of the family Erysipelotrichaceae: Ileibacterium lipovorans gen. nov., sp. nov. and Dubosiella newyorkensis, gen. nov., sp. nov.</title>
        <authorList>
            <person name="Cox L.M."/>
            <person name="Sohn J."/>
            <person name="Tyrrell K.L."/>
            <person name="Citron D.M."/>
            <person name="Lawson P.A."/>
            <person name="Patel N.B."/>
            <person name="Iizumi T."/>
            <person name="Perez-Perez G.I."/>
            <person name="Goldstein E.J."/>
            <person name="Blaser M.J."/>
        </authorList>
    </citation>
    <scope>NUCLEOTIDE SEQUENCE [LARGE SCALE GENOMIC DNA]</scope>
    <source>
        <strain evidence="4 5">NYU-BL-A4</strain>
    </source>
</reference>